<feature type="disulfide bond" evidence="1">
    <location>
        <begin position="109"/>
        <end position="118"/>
    </location>
</feature>
<proteinExistence type="predicted"/>
<feature type="domain" description="EGF-like" evidence="2">
    <location>
        <begin position="80"/>
        <end position="119"/>
    </location>
</feature>
<sequence>MALTDDAVVDTATTMWAVSILDGPAIGCDLGCIGRSDVSARSGFVTIRAPSTSTPTPTITPTCSEVNSQMIPENHRLSCSDNETKTVACLNGGSCFAVYVEDRTVQCACYSKYIGRRCEMIDPEIIFDDKENLLATNIQQPEPAKQPKEELQELD</sequence>
<protein>
    <recommendedName>
        <fullName evidence="2">EGF-like domain-containing protein</fullName>
    </recommendedName>
</protein>
<evidence type="ECO:0000313" key="3">
    <source>
        <dbReference type="EMBL" id="OPL33613.1"/>
    </source>
</evidence>
<dbReference type="InterPro" id="IPR000742">
    <property type="entry name" value="EGF"/>
</dbReference>
<dbReference type="SUPFAM" id="SSF57196">
    <property type="entry name" value="EGF/Laminin"/>
    <property type="match status" value="1"/>
</dbReference>
<dbReference type="PROSITE" id="PS00022">
    <property type="entry name" value="EGF_1"/>
    <property type="match status" value="1"/>
</dbReference>
<comment type="caution">
    <text evidence="1">Lacks conserved residue(s) required for the propagation of feature annotation.</text>
</comment>
<evidence type="ECO:0000259" key="2">
    <source>
        <dbReference type="PROSITE" id="PS50026"/>
    </source>
</evidence>
<dbReference type="Gene3D" id="2.10.25.10">
    <property type="entry name" value="Laminin"/>
    <property type="match status" value="1"/>
</dbReference>
<name>A0A3L5TUK9_MYTGA</name>
<comment type="caution">
    <text evidence="3">The sequence shown here is derived from an EMBL/GenBank/DDBJ whole genome shotgun (WGS) entry which is preliminary data.</text>
</comment>
<dbReference type="Proteomes" id="UP000266721">
    <property type="component" value="Unassembled WGS sequence"/>
</dbReference>
<keyword evidence="1" id="KW-0245">EGF-like domain</keyword>
<accession>A0A3L5TUK9</accession>
<dbReference type="PROSITE" id="PS50026">
    <property type="entry name" value="EGF_3"/>
    <property type="match status" value="1"/>
</dbReference>
<feature type="non-terminal residue" evidence="3">
    <location>
        <position position="1"/>
    </location>
</feature>
<reference evidence="3 4" key="1">
    <citation type="journal article" date="2016" name="PLoS ONE">
        <title>A First Insight into the Genome of the Filter-Feeder Mussel Mytilus galloprovincialis.</title>
        <authorList>
            <person name="Murgarella M."/>
            <person name="Puiu D."/>
            <person name="Novoa B."/>
            <person name="Figueras A."/>
            <person name="Posada D."/>
            <person name="Canchaya C."/>
        </authorList>
    </citation>
    <scope>NUCLEOTIDE SEQUENCE [LARGE SCALE GENOMIC DNA]</scope>
    <source>
        <tissue evidence="3">Muscle</tissue>
    </source>
</reference>
<keyword evidence="4" id="KW-1185">Reference proteome</keyword>
<evidence type="ECO:0000256" key="1">
    <source>
        <dbReference type="PROSITE-ProRule" id="PRU00076"/>
    </source>
</evidence>
<organism evidence="3 4">
    <name type="scientific">Mytilus galloprovincialis</name>
    <name type="common">Mediterranean mussel</name>
    <dbReference type="NCBI Taxonomy" id="29158"/>
    <lineage>
        <taxon>Eukaryota</taxon>
        <taxon>Metazoa</taxon>
        <taxon>Spiralia</taxon>
        <taxon>Lophotrochozoa</taxon>
        <taxon>Mollusca</taxon>
        <taxon>Bivalvia</taxon>
        <taxon>Autobranchia</taxon>
        <taxon>Pteriomorphia</taxon>
        <taxon>Mytilida</taxon>
        <taxon>Mytiloidea</taxon>
        <taxon>Mytilidae</taxon>
        <taxon>Mytilinae</taxon>
        <taxon>Mytilus</taxon>
    </lineage>
</organism>
<gene>
    <name evidence="3" type="ORF">AM593_03885</name>
</gene>
<evidence type="ECO:0000313" key="4">
    <source>
        <dbReference type="Proteomes" id="UP000266721"/>
    </source>
</evidence>
<dbReference type="AlphaFoldDB" id="A0A3L5TUK9"/>
<keyword evidence="1" id="KW-1015">Disulfide bond</keyword>
<feature type="non-terminal residue" evidence="3">
    <location>
        <position position="155"/>
    </location>
</feature>
<dbReference type="EMBL" id="KV582178">
    <property type="protein sequence ID" value="OPL33613.1"/>
    <property type="molecule type" value="Genomic_DNA"/>
</dbReference>